<reference evidence="3 4" key="1">
    <citation type="submission" date="2019-07" db="EMBL/GenBank/DDBJ databases">
        <title>Whole genome shotgun sequence of Acetobacter oeni NBRC 105207.</title>
        <authorList>
            <person name="Hosoyama A."/>
            <person name="Uohara A."/>
            <person name="Ohji S."/>
            <person name="Ichikawa N."/>
        </authorList>
    </citation>
    <scope>NUCLEOTIDE SEQUENCE [LARGE SCALE GENOMIC DNA]</scope>
    <source>
        <strain evidence="3 4">NBRC 105207</strain>
    </source>
</reference>
<dbReference type="SUPFAM" id="SSF160443">
    <property type="entry name" value="SMR domain-like"/>
    <property type="match status" value="1"/>
</dbReference>
<dbReference type="SMART" id="SM00463">
    <property type="entry name" value="SMR"/>
    <property type="match status" value="1"/>
</dbReference>
<evidence type="ECO:0000259" key="2">
    <source>
        <dbReference type="PROSITE" id="PS50828"/>
    </source>
</evidence>
<keyword evidence="4" id="KW-1185">Reference proteome</keyword>
<dbReference type="InterPro" id="IPR036063">
    <property type="entry name" value="Smr_dom_sf"/>
</dbReference>
<dbReference type="PANTHER" id="PTHR35562">
    <property type="entry name" value="DNA ENDONUCLEASE SMRA-RELATED"/>
    <property type="match status" value="1"/>
</dbReference>
<proteinExistence type="predicted"/>
<gene>
    <name evidence="3" type="ORF">AOE01nite_14280</name>
</gene>
<name>A0A511XJT8_9PROT</name>
<dbReference type="PANTHER" id="PTHR35562:SF2">
    <property type="entry name" value="DNA ENDONUCLEASE SMRA-RELATED"/>
    <property type="match status" value="1"/>
</dbReference>
<dbReference type="Pfam" id="PF01713">
    <property type="entry name" value="Smr"/>
    <property type="match status" value="1"/>
</dbReference>
<dbReference type="Proteomes" id="UP000321746">
    <property type="component" value="Unassembled WGS sequence"/>
</dbReference>
<dbReference type="EMBL" id="BJYG01000017">
    <property type="protein sequence ID" value="GEN63204.1"/>
    <property type="molecule type" value="Genomic_DNA"/>
</dbReference>
<dbReference type="Gene3D" id="3.30.1370.110">
    <property type="match status" value="1"/>
</dbReference>
<feature type="domain" description="Smr" evidence="2">
    <location>
        <begin position="171"/>
        <end position="251"/>
    </location>
</feature>
<dbReference type="RefSeq" id="WP_242011942.1">
    <property type="nucleotide sequence ID" value="NZ_BJYG01000017.1"/>
</dbReference>
<organism evidence="3 4">
    <name type="scientific">Acetobacter oeni</name>
    <dbReference type="NCBI Taxonomy" id="304077"/>
    <lineage>
        <taxon>Bacteria</taxon>
        <taxon>Pseudomonadati</taxon>
        <taxon>Pseudomonadota</taxon>
        <taxon>Alphaproteobacteria</taxon>
        <taxon>Acetobacterales</taxon>
        <taxon>Acetobacteraceae</taxon>
        <taxon>Acetobacter</taxon>
    </lineage>
</organism>
<feature type="compositionally biased region" description="Basic and acidic residues" evidence="1">
    <location>
        <begin position="63"/>
        <end position="77"/>
    </location>
</feature>
<feature type="region of interest" description="Disordered" evidence="1">
    <location>
        <begin position="58"/>
        <end position="110"/>
    </location>
</feature>
<evidence type="ECO:0000313" key="3">
    <source>
        <dbReference type="EMBL" id="GEN63204.1"/>
    </source>
</evidence>
<accession>A0A511XJT8</accession>
<feature type="region of interest" description="Disordered" evidence="1">
    <location>
        <begin position="1"/>
        <end position="38"/>
    </location>
</feature>
<protein>
    <submittedName>
        <fullName evidence="3">DNA mismatch repair protein MutS</fullName>
    </submittedName>
</protein>
<dbReference type="AlphaFoldDB" id="A0A511XJT8"/>
<dbReference type="InterPro" id="IPR002625">
    <property type="entry name" value="Smr_dom"/>
</dbReference>
<sequence>MRQEGRTTHHSHQTDAAAGLAENSEVKGTAVRRRTMREEERELWARFARSVKPLVRSDVPKVPPKETAHAPQKEAIRRNAGYPAEPVVRIRQKPDGGDTPRTPIRPLSPGAMTFLTVGELAVATHLRNRAIKRKNCSTSADAVHIGKPQPGLDTGSWKRLTRGQTQVERRLDLHGMTAQAAFLRLREFLVTAHREDVRCVEIVTGLGSGAEGGILRRELPFWLGRDDLRRLVLAVTHAHDANHGAVRVLLRRRSGVRR</sequence>
<dbReference type="PROSITE" id="PS50828">
    <property type="entry name" value="SMR"/>
    <property type="match status" value="1"/>
</dbReference>
<evidence type="ECO:0000313" key="4">
    <source>
        <dbReference type="Proteomes" id="UP000321746"/>
    </source>
</evidence>
<evidence type="ECO:0000256" key="1">
    <source>
        <dbReference type="SAM" id="MobiDB-lite"/>
    </source>
</evidence>
<comment type="caution">
    <text evidence="3">The sequence shown here is derived from an EMBL/GenBank/DDBJ whole genome shotgun (WGS) entry which is preliminary data.</text>
</comment>